<reference evidence="2 4" key="2">
    <citation type="submission" date="2024-06" db="EMBL/GenBank/DDBJ databases">
        <title>Genome sequences for Pseudomonas syringae strains with characterized LPS.</title>
        <authorList>
            <person name="Baltrus D.A."/>
            <person name="Krings L."/>
        </authorList>
    </citation>
    <scope>NUCLEOTIDE SEQUENCE [LARGE SCALE GENOMIC DNA]</scope>
    <source>
        <strain evidence="2 4">NCPPB2708</strain>
    </source>
</reference>
<dbReference type="RefSeq" id="WP_024671151.1">
    <property type="nucleotide sequence ID" value="NZ_AVEE02000220.1"/>
</dbReference>
<evidence type="ECO:0000313" key="3">
    <source>
        <dbReference type="Proteomes" id="UP000050523"/>
    </source>
</evidence>
<gene>
    <name evidence="2" type="ORF">ACDH53_11015</name>
    <name evidence="1" type="ORF">ALO43_02027</name>
</gene>
<evidence type="ECO:0000313" key="4">
    <source>
        <dbReference type="Proteomes" id="UP001569512"/>
    </source>
</evidence>
<keyword evidence="4" id="KW-1185">Reference proteome</keyword>
<dbReference type="AlphaFoldDB" id="A0AA40P0L8"/>
<comment type="caution">
    <text evidence="1">The sequence shown here is derived from an EMBL/GenBank/DDBJ whole genome shotgun (WGS) entry which is preliminary data.</text>
</comment>
<protein>
    <submittedName>
        <fullName evidence="1 2">Type III secretion protein</fullName>
    </submittedName>
</protein>
<dbReference type="Proteomes" id="UP001569512">
    <property type="component" value="Unassembled WGS sequence"/>
</dbReference>
<evidence type="ECO:0000313" key="1">
    <source>
        <dbReference type="EMBL" id="KPY93063.1"/>
    </source>
</evidence>
<dbReference type="EMBL" id="JBGMSU010000003">
    <property type="protein sequence ID" value="MFA0937959.1"/>
    <property type="molecule type" value="Genomic_DNA"/>
</dbReference>
<reference evidence="1 3" key="1">
    <citation type="submission" date="2015-09" db="EMBL/GenBank/DDBJ databases">
        <title>Genome announcement of multiple Pseudomonas syringae strains.</title>
        <authorList>
            <person name="Thakur S."/>
            <person name="Wang P.W."/>
            <person name="Gong Y."/>
            <person name="Weir B.S."/>
            <person name="Guttman D.S."/>
        </authorList>
    </citation>
    <scope>NUCLEOTIDE SEQUENCE [LARGE SCALE GENOMIC DNA]</scope>
    <source>
        <strain evidence="1 3">ICMP9151</strain>
    </source>
</reference>
<dbReference type="EMBL" id="LJRO01000428">
    <property type="protein sequence ID" value="KPY93063.1"/>
    <property type="molecule type" value="Genomic_DNA"/>
</dbReference>
<accession>A0AA40P0L8</accession>
<name>A0AA40P0L8_9PSED</name>
<organism evidence="1 3">
    <name type="scientific">Pseudomonas tremae</name>
    <dbReference type="NCBI Taxonomy" id="200454"/>
    <lineage>
        <taxon>Bacteria</taxon>
        <taxon>Pseudomonadati</taxon>
        <taxon>Pseudomonadota</taxon>
        <taxon>Gammaproteobacteria</taxon>
        <taxon>Pseudomonadales</taxon>
        <taxon>Pseudomonadaceae</taxon>
        <taxon>Pseudomonas</taxon>
    </lineage>
</organism>
<sequence length="175" mass="20044">MNQDAEQLWVNWWCNPWPWAHPAWQDRFAEVHGVSIHDCEALLTSRHGVFLQSIGIVADQPPQVDEPVLSWLALSPSQREQAIALAQCICFSLNESEDPDGQWCRGFSKALRPEVWLDLHNQDARLLLGAWLGARYWSRLRLAWPPEEVADTPCKAPDNKLQTLWQAVLWRVSAA</sequence>
<proteinExistence type="predicted"/>
<evidence type="ECO:0000313" key="2">
    <source>
        <dbReference type="EMBL" id="MFA0937959.1"/>
    </source>
</evidence>
<dbReference type="Proteomes" id="UP000050523">
    <property type="component" value="Unassembled WGS sequence"/>
</dbReference>